<dbReference type="AlphaFoldDB" id="A0A1A9VUI6"/>
<evidence type="ECO:0000313" key="1">
    <source>
        <dbReference type="EnsemblMetazoa" id="GAUT048080-PA"/>
    </source>
</evidence>
<protein>
    <submittedName>
        <fullName evidence="1">Uncharacterized protein</fullName>
    </submittedName>
</protein>
<dbReference type="Proteomes" id="UP000078200">
    <property type="component" value="Unassembled WGS sequence"/>
</dbReference>
<name>A0A1A9VUI6_GLOAU</name>
<evidence type="ECO:0000313" key="2">
    <source>
        <dbReference type="Proteomes" id="UP000078200"/>
    </source>
</evidence>
<proteinExistence type="predicted"/>
<reference evidence="1" key="1">
    <citation type="submission" date="2020-05" db="UniProtKB">
        <authorList>
            <consortium name="EnsemblMetazoa"/>
        </authorList>
    </citation>
    <scope>IDENTIFICATION</scope>
    <source>
        <strain evidence="1">TTRI</strain>
    </source>
</reference>
<organism evidence="1 2">
    <name type="scientific">Glossina austeni</name>
    <name type="common">Savannah tsetse fly</name>
    <dbReference type="NCBI Taxonomy" id="7395"/>
    <lineage>
        <taxon>Eukaryota</taxon>
        <taxon>Metazoa</taxon>
        <taxon>Ecdysozoa</taxon>
        <taxon>Arthropoda</taxon>
        <taxon>Hexapoda</taxon>
        <taxon>Insecta</taxon>
        <taxon>Pterygota</taxon>
        <taxon>Neoptera</taxon>
        <taxon>Endopterygota</taxon>
        <taxon>Diptera</taxon>
        <taxon>Brachycera</taxon>
        <taxon>Muscomorpha</taxon>
        <taxon>Hippoboscoidea</taxon>
        <taxon>Glossinidae</taxon>
        <taxon>Glossina</taxon>
    </lineage>
</organism>
<keyword evidence="2" id="KW-1185">Reference proteome</keyword>
<dbReference type="VEuPathDB" id="VectorBase:GAUT048080"/>
<dbReference type="EnsemblMetazoa" id="GAUT048080-RA">
    <property type="protein sequence ID" value="GAUT048080-PA"/>
    <property type="gene ID" value="GAUT048080"/>
</dbReference>
<sequence>MAQWKASKSIPVMVLLKFSMVRGELRSFTCIKRISWTLKPQSPKALITTSLATSTIRLQRHYNRCDHRINSFTYWRHNRQIIAVMGFDQLRIPGNAPPYHSPQAPPTGLVTLAQILSFLISSTLRFIASKAIKGMYAFAIGLVLRVSDICSEAPGPRVKYMSKGLSFSSVYGLWVTSTSRRNSKMSVDKAKYYN</sequence>
<accession>A0A1A9VUI6</accession>